<evidence type="ECO:0000259" key="11">
    <source>
        <dbReference type="Pfam" id="PF21654"/>
    </source>
</evidence>
<sequence>MMNTSSNIGFGYNVAIEKLAEELAVPQDRFDQAERRYKDLGEFLHRDESKVRDYDPDVYIQGSFALGTPIKPTSKNEDYDLDIVVSFRSLTKAQITQADLRAHLLAELEAYRDARGIKNEVGESRRCCTLIYAEGAQFHMDVLLKRFQTRQICARSFLLTSRIKRLRKVRSPSPTAIRLKLTMSLRMIGARAIPGALPHGSSQGRSNN</sequence>
<proteinExistence type="predicted"/>
<evidence type="ECO:0000313" key="12">
    <source>
        <dbReference type="EMBL" id="MFC6763068.1"/>
    </source>
</evidence>
<keyword evidence="2" id="KW-0548">Nucleotidyltransferase</keyword>
<gene>
    <name evidence="12" type="ORF">ACFQFQ_31250</name>
</gene>
<evidence type="ECO:0000256" key="8">
    <source>
        <dbReference type="ARBA" id="ARBA00023118"/>
    </source>
</evidence>
<keyword evidence="4" id="KW-0547">Nucleotide-binding</keyword>
<keyword evidence="8" id="KW-0051">Antiviral defense</keyword>
<keyword evidence="5" id="KW-0067">ATP-binding</keyword>
<evidence type="ECO:0000256" key="4">
    <source>
        <dbReference type="ARBA" id="ARBA00022741"/>
    </source>
</evidence>
<keyword evidence="3" id="KW-0479">Metal-binding</keyword>
<evidence type="ECO:0000256" key="10">
    <source>
        <dbReference type="ARBA" id="ARBA00048304"/>
    </source>
</evidence>
<name>A0ABW2BC63_9RHOB</name>
<keyword evidence="13" id="KW-1185">Reference proteome</keyword>
<evidence type="ECO:0000313" key="13">
    <source>
        <dbReference type="Proteomes" id="UP001596353"/>
    </source>
</evidence>
<evidence type="ECO:0000256" key="9">
    <source>
        <dbReference type="ARBA" id="ARBA00044145"/>
    </source>
</evidence>
<dbReference type="CDD" id="cd05400">
    <property type="entry name" value="NT_2-5OAS_ClassI-CCAase"/>
    <property type="match status" value="1"/>
</dbReference>
<evidence type="ECO:0000256" key="2">
    <source>
        <dbReference type="ARBA" id="ARBA00022695"/>
    </source>
</evidence>
<dbReference type="Pfam" id="PF21654">
    <property type="entry name" value="DncV-like_NTFase"/>
    <property type="match status" value="1"/>
</dbReference>
<evidence type="ECO:0000256" key="7">
    <source>
        <dbReference type="ARBA" id="ARBA00023080"/>
    </source>
</evidence>
<dbReference type="InterPro" id="IPR048445">
    <property type="entry name" value="DncV-like_NTFase"/>
</dbReference>
<comment type="catalytic activity">
    <reaction evidence="10">
        <text>GTP + ATP = 3',3'-cGAMP + 2 diphosphate</text>
        <dbReference type="Rhea" id="RHEA:35647"/>
        <dbReference type="ChEBI" id="CHEBI:30616"/>
        <dbReference type="ChEBI" id="CHEBI:33019"/>
        <dbReference type="ChEBI" id="CHEBI:37565"/>
        <dbReference type="ChEBI" id="CHEBI:71501"/>
    </reaction>
    <physiologicalReaction direction="left-to-right" evidence="10">
        <dbReference type="Rhea" id="RHEA:35648"/>
    </physiologicalReaction>
</comment>
<keyword evidence="6" id="KW-0460">Magnesium</keyword>
<keyword evidence="1" id="KW-0808">Transferase</keyword>
<evidence type="ECO:0000256" key="1">
    <source>
        <dbReference type="ARBA" id="ARBA00022679"/>
    </source>
</evidence>
<evidence type="ECO:0000256" key="6">
    <source>
        <dbReference type="ARBA" id="ARBA00022842"/>
    </source>
</evidence>
<dbReference type="Proteomes" id="UP001596353">
    <property type="component" value="Unassembled WGS sequence"/>
</dbReference>
<keyword evidence="7" id="KW-0546">Nucleotide metabolism</keyword>
<protein>
    <recommendedName>
        <fullName evidence="9">Cyclic GMP-AMP synthase</fullName>
    </recommendedName>
</protein>
<evidence type="ECO:0000256" key="3">
    <source>
        <dbReference type="ARBA" id="ARBA00022723"/>
    </source>
</evidence>
<dbReference type="EMBL" id="JBHSWG010000008">
    <property type="protein sequence ID" value="MFC6763068.1"/>
    <property type="molecule type" value="Genomic_DNA"/>
</dbReference>
<reference evidence="13" key="1">
    <citation type="journal article" date="2019" name="Int. J. Syst. Evol. Microbiol.">
        <title>The Global Catalogue of Microorganisms (GCM) 10K type strain sequencing project: providing services to taxonomists for standard genome sequencing and annotation.</title>
        <authorList>
            <consortium name="The Broad Institute Genomics Platform"/>
            <consortium name="The Broad Institute Genome Sequencing Center for Infectious Disease"/>
            <person name="Wu L."/>
            <person name="Ma J."/>
        </authorList>
    </citation>
    <scope>NUCLEOTIDE SEQUENCE [LARGE SCALE GENOMIC DNA]</scope>
    <source>
        <strain evidence="13">CCUG 66188</strain>
    </source>
</reference>
<dbReference type="InterPro" id="IPR006116">
    <property type="entry name" value="NT_2-5OAS_ClassI-CCAase"/>
</dbReference>
<feature type="domain" description="Cyclic GMP-AMP synthase DncV-like nucleotidyltransferase" evidence="11">
    <location>
        <begin position="56"/>
        <end position="142"/>
    </location>
</feature>
<accession>A0ABW2BC63</accession>
<organism evidence="12 13">
    <name type="scientific">Sulfitobacter porphyrae</name>
    <dbReference type="NCBI Taxonomy" id="1246864"/>
    <lineage>
        <taxon>Bacteria</taxon>
        <taxon>Pseudomonadati</taxon>
        <taxon>Pseudomonadota</taxon>
        <taxon>Alphaproteobacteria</taxon>
        <taxon>Rhodobacterales</taxon>
        <taxon>Roseobacteraceae</taxon>
        <taxon>Sulfitobacter</taxon>
    </lineage>
</organism>
<evidence type="ECO:0000256" key="5">
    <source>
        <dbReference type="ARBA" id="ARBA00022840"/>
    </source>
</evidence>
<comment type="caution">
    <text evidence="12">The sequence shown here is derived from an EMBL/GenBank/DDBJ whole genome shotgun (WGS) entry which is preliminary data.</text>
</comment>